<evidence type="ECO:0000256" key="1">
    <source>
        <dbReference type="SAM" id="Phobius"/>
    </source>
</evidence>
<feature type="transmembrane region" description="Helical" evidence="1">
    <location>
        <begin position="9"/>
        <end position="33"/>
    </location>
</feature>
<dbReference type="HOGENOM" id="CLU_2857154_0_0_2"/>
<reference evidence="2 3" key="1">
    <citation type="submission" date="2010-05" db="EMBL/GenBank/DDBJ databases">
        <title>Complete sequence of Methanococcus voltae A3.</title>
        <authorList>
            <consortium name="US DOE Joint Genome Institute"/>
            <person name="Lucas S."/>
            <person name="Copeland A."/>
            <person name="Lapidus A."/>
            <person name="Cheng J.-F."/>
            <person name="Bruce D."/>
            <person name="Goodwin L."/>
            <person name="Pitluck S."/>
            <person name="Lowry S."/>
            <person name="Clum A."/>
            <person name="Land M."/>
            <person name="Hauser L."/>
            <person name="Kyrpides N."/>
            <person name="Mikhailova N."/>
            <person name="Whitman W.B."/>
            <person name="Woyke T."/>
        </authorList>
    </citation>
    <scope>NUCLEOTIDE SEQUENCE [LARGE SCALE GENOMIC DNA]</scope>
    <source>
        <strain evidence="3">ATCC BAA-1334 / A3</strain>
    </source>
</reference>
<evidence type="ECO:0000313" key="2">
    <source>
        <dbReference type="EMBL" id="ADI36106.1"/>
    </source>
</evidence>
<proteinExistence type="predicted"/>
<evidence type="ECO:0000313" key="3">
    <source>
        <dbReference type="Proteomes" id="UP000007722"/>
    </source>
</evidence>
<keyword evidence="3" id="KW-1185">Reference proteome</keyword>
<dbReference type="KEGG" id="mvo:Mvol_0446"/>
<sequence length="64" mass="7238">MENIFNNRFYALFIILLFLWLGGKIITQIWGVGLNSNDIIVVCTLAIVSILDDIKNALNNKLTI</sequence>
<accession>D7DSJ6</accession>
<dbReference type="STRING" id="456320.Mvol_0446"/>
<dbReference type="InParanoid" id="D7DSJ6"/>
<dbReference type="Proteomes" id="UP000007722">
    <property type="component" value="Chromosome"/>
</dbReference>
<keyword evidence="1" id="KW-0472">Membrane</keyword>
<dbReference type="AlphaFoldDB" id="D7DSJ6"/>
<protein>
    <submittedName>
        <fullName evidence="2">Uncharacterized protein</fullName>
    </submittedName>
</protein>
<dbReference type="EMBL" id="CP002057">
    <property type="protein sequence ID" value="ADI36106.1"/>
    <property type="molecule type" value="Genomic_DNA"/>
</dbReference>
<gene>
    <name evidence="2" type="ordered locus">Mvol_0446</name>
</gene>
<keyword evidence="1" id="KW-0812">Transmembrane</keyword>
<name>D7DSJ6_METV3</name>
<keyword evidence="1" id="KW-1133">Transmembrane helix</keyword>
<organism evidence="2 3">
    <name type="scientific">Methanococcus voltae (strain ATCC BAA-1334 / A3)</name>
    <dbReference type="NCBI Taxonomy" id="456320"/>
    <lineage>
        <taxon>Archaea</taxon>
        <taxon>Methanobacteriati</taxon>
        <taxon>Methanobacteriota</taxon>
        <taxon>Methanomada group</taxon>
        <taxon>Methanococci</taxon>
        <taxon>Methanococcales</taxon>
        <taxon>Methanococcaceae</taxon>
        <taxon>Methanococcus</taxon>
    </lineage>
</organism>